<dbReference type="SUPFAM" id="SSF54211">
    <property type="entry name" value="Ribosomal protein S5 domain 2-like"/>
    <property type="match status" value="1"/>
</dbReference>
<sequence>MKISRTPLRISFFGGGTDYAQWYEEHEGAVLATTIDKYCYVMLHDGKSWKTFDLPTESGLGSSSAYTVGLLRACTDFDKLTIAKLATTWEQDKMGGNVGAQDQYLCALGGFHLLRFSKHGVRDMIIQTDSPQDYLMLFDTHQYRRASMLISYQMAEMKKHKKLYERMTDMVNDGLNIIRGNRWSDFGSLLDESWQLKKQLSKYITTPMIDAIYDSAIRAGAMGGKLLGGGGGGFILFVVEPEKQEEVKNALEGLTYVPFKFESEGTRIIFNN</sequence>
<protein>
    <recommendedName>
        <fullName evidence="6">GHMP kinase C-terminal domain-containing protein</fullName>
    </recommendedName>
</protein>
<evidence type="ECO:0000259" key="4">
    <source>
        <dbReference type="Pfam" id="PF08544"/>
    </source>
</evidence>
<dbReference type="Pfam" id="PF08544">
    <property type="entry name" value="GHMP_kinases_C"/>
    <property type="match status" value="1"/>
</dbReference>
<organism evidence="5">
    <name type="scientific">marine sediment metagenome</name>
    <dbReference type="NCBI Taxonomy" id="412755"/>
    <lineage>
        <taxon>unclassified sequences</taxon>
        <taxon>metagenomes</taxon>
        <taxon>ecological metagenomes</taxon>
    </lineage>
</organism>
<accession>A0A0F9EAE6</accession>
<feature type="domain" description="GHMP kinase N-terminal" evidence="3">
    <location>
        <begin position="53"/>
        <end position="110"/>
    </location>
</feature>
<dbReference type="GO" id="GO:0005829">
    <property type="term" value="C:cytosol"/>
    <property type="evidence" value="ECO:0007669"/>
    <property type="project" value="TreeGrafter"/>
</dbReference>
<dbReference type="PANTHER" id="PTHR10457:SF9">
    <property type="entry name" value="D-GLYCERO-ALPHA-D-MANNO-HEPTOSE 7-PHOSPHATE KINASE"/>
    <property type="match status" value="1"/>
</dbReference>
<evidence type="ECO:0000256" key="2">
    <source>
        <dbReference type="ARBA" id="ARBA00022840"/>
    </source>
</evidence>
<dbReference type="SUPFAM" id="SSF55060">
    <property type="entry name" value="GHMP Kinase, C-terminal domain"/>
    <property type="match status" value="1"/>
</dbReference>
<gene>
    <name evidence="5" type="ORF">LCGC14_2391420</name>
</gene>
<dbReference type="InterPro" id="IPR006204">
    <property type="entry name" value="GHMP_kinase_N_dom"/>
</dbReference>
<feature type="domain" description="GHMP kinase C-terminal" evidence="4">
    <location>
        <begin position="181"/>
        <end position="251"/>
    </location>
</feature>
<dbReference type="GO" id="GO:0005524">
    <property type="term" value="F:ATP binding"/>
    <property type="evidence" value="ECO:0007669"/>
    <property type="project" value="UniProtKB-KW"/>
</dbReference>
<keyword evidence="2" id="KW-0067">ATP-binding</keyword>
<dbReference type="PRINTS" id="PR00959">
    <property type="entry name" value="MEVGALKINASE"/>
</dbReference>
<evidence type="ECO:0008006" key="6">
    <source>
        <dbReference type="Google" id="ProtNLM"/>
    </source>
</evidence>
<dbReference type="InterPro" id="IPR036554">
    <property type="entry name" value="GHMP_kinase_C_sf"/>
</dbReference>
<evidence type="ECO:0000313" key="5">
    <source>
        <dbReference type="EMBL" id="KKL26821.1"/>
    </source>
</evidence>
<dbReference type="EMBL" id="LAZR01035698">
    <property type="protein sequence ID" value="KKL26821.1"/>
    <property type="molecule type" value="Genomic_DNA"/>
</dbReference>
<evidence type="ECO:0000256" key="1">
    <source>
        <dbReference type="ARBA" id="ARBA00022741"/>
    </source>
</evidence>
<reference evidence="5" key="1">
    <citation type="journal article" date="2015" name="Nature">
        <title>Complex archaea that bridge the gap between prokaryotes and eukaryotes.</title>
        <authorList>
            <person name="Spang A."/>
            <person name="Saw J.H."/>
            <person name="Jorgensen S.L."/>
            <person name="Zaremba-Niedzwiedzka K."/>
            <person name="Martijn J."/>
            <person name="Lind A.E."/>
            <person name="van Eijk R."/>
            <person name="Schleper C."/>
            <person name="Guy L."/>
            <person name="Ettema T.J."/>
        </authorList>
    </citation>
    <scope>NUCLEOTIDE SEQUENCE</scope>
</reference>
<dbReference type="Gene3D" id="3.30.230.120">
    <property type="match status" value="1"/>
</dbReference>
<comment type="caution">
    <text evidence="5">The sequence shown here is derived from an EMBL/GenBank/DDBJ whole genome shotgun (WGS) entry which is preliminary data.</text>
</comment>
<evidence type="ECO:0000259" key="3">
    <source>
        <dbReference type="Pfam" id="PF00288"/>
    </source>
</evidence>
<proteinExistence type="predicted"/>
<dbReference type="GO" id="GO:0006012">
    <property type="term" value="P:galactose metabolic process"/>
    <property type="evidence" value="ECO:0007669"/>
    <property type="project" value="TreeGrafter"/>
</dbReference>
<dbReference type="InterPro" id="IPR013750">
    <property type="entry name" value="GHMP_kinase_C_dom"/>
</dbReference>
<dbReference type="PANTHER" id="PTHR10457">
    <property type="entry name" value="MEVALONATE KINASE/GALACTOKINASE"/>
    <property type="match status" value="1"/>
</dbReference>
<dbReference type="Pfam" id="PF00288">
    <property type="entry name" value="GHMP_kinases_N"/>
    <property type="match status" value="1"/>
</dbReference>
<dbReference type="InterPro" id="IPR020568">
    <property type="entry name" value="Ribosomal_Su5_D2-typ_SF"/>
</dbReference>
<dbReference type="GO" id="GO:0004335">
    <property type="term" value="F:galactokinase activity"/>
    <property type="evidence" value="ECO:0007669"/>
    <property type="project" value="TreeGrafter"/>
</dbReference>
<name>A0A0F9EAE6_9ZZZZ</name>
<keyword evidence="1" id="KW-0547">Nucleotide-binding</keyword>
<dbReference type="AlphaFoldDB" id="A0A0F9EAE6"/>